<dbReference type="EMBL" id="BNJG01000002">
    <property type="protein sequence ID" value="GHO56889.1"/>
    <property type="molecule type" value="Genomic_DNA"/>
</dbReference>
<proteinExistence type="predicted"/>
<comment type="caution">
    <text evidence="1">The sequence shown here is derived from an EMBL/GenBank/DDBJ whole genome shotgun (WGS) entry which is preliminary data.</text>
</comment>
<name>A0ABQ3UW36_9CHLR</name>
<dbReference type="Proteomes" id="UP000654345">
    <property type="component" value="Unassembled WGS sequence"/>
</dbReference>
<dbReference type="SUPFAM" id="SSF55729">
    <property type="entry name" value="Acyl-CoA N-acyltransferases (Nat)"/>
    <property type="match status" value="1"/>
</dbReference>
<keyword evidence="2" id="KW-1185">Reference proteome</keyword>
<evidence type="ECO:0000313" key="2">
    <source>
        <dbReference type="Proteomes" id="UP000654345"/>
    </source>
</evidence>
<organism evidence="1 2">
    <name type="scientific">Ktedonobacter robiniae</name>
    <dbReference type="NCBI Taxonomy" id="2778365"/>
    <lineage>
        <taxon>Bacteria</taxon>
        <taxon>Bacillati</taxon>
        <taxon>Chloroflexota</taxon>
        <taxon>Ktedonobacteria</taxon>
        <taxon>Ktedonobacterales</taxon>
        <taxon>Ktedonobacteraceae</taxon>
        <taxon>Ktedonobacter</taxon>
    </lineage>
</organism>
<accession>A0ABQ3UW36</accession>
<protein>
    <recommendedName>
        <fullName evidence="3">N-acetyltransferase domain-containing protein</fullName>
    </recommendedName>
</protein>
<gene>
    <name evidence="1" type="ORF">KSB_53640</name>
</gene>
<evidence type="ECO:0000313" key="1">
    <source>
        <dbReference type="EMBL" id="GHO56889.1"/>
    </source>
</evidence>
<evidence type="ECO:0008006" key="3">
    <source>
        <dbReference type="Google" id="ProtNLM"/>
    </source>
</evidence>
<reference evidence="1 2" key="1">
    <citation type="journal article" date="2021" name="Int. J. Syst. Evol. Microbiol.">
        <title>Reticulibacter mediterranei gen. nov., sp. nov., within the new family Reticulibacteraceae fam. nov., and Ktedonospora formicarum gen. nov., sp. nov., Ktedonobacter robiniae sp. nov., Dictyobacter formicarum sp. nov. and Dictyobacter arantiisoli sp. nov., belonging to the class Ktedonobacteria.</title>
        <authorList>
            <person name="Yabe S."/>
            <person name="Zheng Y."/>
            <person name="Wang C.M."/>
            <person name="Sakai Y."/>
            <person name="Abe K."/>
            <person name="Yokota A."/>
            <person name="Donadio S."/>
            <person name="Cavaletti L."/>
            <person name="Monciardini P."/>
        </authorList>
    </citation>
    <scope>NUCLEOTIDE SEQUENCE [LARGE SCALE GENOMIC DNA]</scope>
    <source>
        <strain evidence="1 2">SOSP1-30</strain>
    </source>
</reference>
<dbReference type="Gene3D" id="3.40.630.30">
    <property type="match status" value="1"/>
</dbReference>
<dbReference type="InterPro" id="IPR016181">
    <property type="entry name" value="Acyl_CoA_acyltransferase"/>
</dbReference>
<dbReference type="RefSeq" id="WP_201373341.1">
    <property type="nucleotide sequence ID" value="NZ_BNJG01000002.1"/>
</dbReference>
<sequence length="164" mass="17992">MLEQVGQCIEHIDWFVFPDDQPGDLGKRLEARGMPGGPGGNWLLADLTSLGAAPTVTDNFRIEQVHNDQMLSEWVYVSEAGFGSDLSIFYDAYMRHGYGLDAFSLHYIGYLNNMPVTAGTLLDAGGCATIYDISTPPAFRHRGFGGAITHALMQEIRNRGYADS</sequence>